<keyword evidence="3 8" id="KW-0479">Metal-binding</keyword>
<dbReference type="GO" id="GO:0016020">
    <property type="term" value="C:membrane"/>
    <property type="evidence" value="ECO:0007669"/>
    <property type="project" value="InterPro"/>
</dbReference>
<evidence type="ECO:0000313" key="11">
    <source>
        <dbReference type="Proteomes" id="UP000835052"/>
    </source>
</evidence>
<evidence type="ECO:0000256" key="6">
    <source>
        <dbReference type="ARBA" id="ARBA00023049"/>
    </source>
</evidence>
<evidence type="ECO:0000313" key="10">
    <source>
        <dbReference type="EMBL" id="CAD6199688.1"/>
    </source>
</evidence>
<evidence type="ECO:0000256" key="7">
    <source>
        <dbReference type="PIRSR" id="PIRSR601577-1"/>
    </source>
</evidence>
<accession>A0A8S1HV45</accession>
<dbReference type="GO" id="GO:0005737">
    <property type="term" value="C:cytoplasm"/>
    <property type="evidence" value="ECO:0007669"/>
    <property type="project" value="TreeGrafter"/>
</dbReference>
<feature type="binding site" evidence="8">
    <location>
        <position position="158"/>
    </location>
    <ligand>
        <name>Zn(2+)</name>
        <dbReference type="ChEBI" id="CHEBI:29105"/>
        <note>catalytic</note>
    </ligand>
</feature>
<name>A0A8S1HV45_9PELO</name>
<evidence type="ECO:0000256" key="1">
    <source>
        <dbReference type="ARBA" id="ARBA00005860"/>
    </source>
</evidence>
<comment type="cofactor">
    <cofactor evidence="8 9">
        <name>Zn(2+)</name>
        <dbReference type="ChEBI" id="CHEBI:29105"/>
    </cofactor>
    <text evidence="8 9">Binds 1 zinc ion per subunit.</text>
</comment>
<dbReference type="GO" id="GO:0007155">
    <property type="term" value="P:cell adhesion"/>
    <property type="evidence" value="ECO:0007669"/>
    <property type="project" value="InterPro"/>
</dbReference>
<gene>
    <name evidence="10" type="ORF">CAUJ_LOCUS15588</name>
</gene>
<dbReference type="AlphaFoldDB" id="A0A8S1HV45"/>
<feature type="active site" evidence="7">
    <location>
        <position position="155"/>
    </location>
</feature>
<reference evidence="10" key="1">
    <citation type="submission" date="2020-10" db="EMBL/GenBank/DDBJ databases">
        <authorList>
            <person name="Kikuchi T."/>
        </authorList>
    </citation>
    <scope>NUCLEOTIDE SEQUENCE</scope>
    <source>
        <strain evidence="10">NKZ352</strain>
    </source>
</reference>
<evidence type="ECO:0000256" key="3">
    <source>
        <dbReference type="ARBA" id="ARBA00022723"/>
    </source>
</evidence>
<dbReference type="Gene3D" id="3.90.132.10">
    <property type="entry name" value="Leishmanolysin , domain 2"/>
    <property type="match status" value="1"/>
</dbReference>
<dbReference type="Gene3D" id="3.10.170.20">
    <property type="match status" value="1"/>
</dbReference>
<keyword evidence="6 8" id="KW-0482">Metalloprotease</keyword>
<organism evidence="10 11">
    <name type="scientific">Caenorhabditis auriculariae</name>
    <dbReference type="NCBI Taxonomy" id="2777116"/>
    <lineage>
        <taxon>Eukaryota</taxon>
        <taxon>Metazoa</taxon>
        <taxon>Ecdysozoa</taxon>
        <taxon>Nematoda</taxon>
        <taxon>Chromadorea</taxon>
        <taxon>Rhabditida</taxon>
        <taxon>Rhabditina</taxon>
        <taxon>Rhabditomorpha</taxon>
        <taxon>Rhabditoidea</taxon>
        <taxon>Rhabditidae</taxon>
        <taxon>Peloderinae</taxon>
        <taxon>Caenorhabditis</taxon>
    </lineage>
</organism>
<evidence type="ECO:0000256" key="8">
    <source>
        <dbReference type="PIRSR" id="PIRSR601577-2"/>
    </source>
</evidence>
<dbReference type="SUPFAM" id="SSF55486">
    <property type="entry name" value="Metalloproteases ('zincins'), catalytic domain"/>
    <property type="match status" value="1"/>
</dbReference>
<evidence type="ECO:0000256" key="2">
    <source>
        <dbReference type="ARBA" id="ARBA00022670"/>
    </source>
</evidence>
<evidence type="ECO:0000256" key="5">
    <source>
        <dbReference type="ARBA" id="ARBA00022833"/>
    </source>
</evidence>
<dbReference type="InterPro" id="IPR001577">
    <property type="entry name" value="Peptidase_M8"/>
</dbReference>
<dbReference type="PRINTS" id="PR00782">
    <property type="entry name" value="LSHMANOLYSIN"/>
</dbReference>
<keyword evidence="5 8" id="KW-0862">Zinc</keyword>
<dbReference type="OrthoDB" id="527990at2759"/>
<evidence type="ECO:0000256" key="4">
    <source>
        <dbReference type="ARBA" id="ARBA00022801"/>
    </source>
</evidence>
<evidence type="ECO:0000256" key="9">
    <source>
        <dbReference type="RuleBase" id="RU366077"/>
    </source>
</evidence>
<sequence length="493" mass="57123">MRRPQHRVHGYCKQLLSLDDQNVLKKAVDLSLKWYDVKVQRDPDGLIFKQIKYKGVYYKAICNHEEVFVPSPDFFECLDEIDCVEKPIMVDYVWLIKIKSQDYNILASAGPCTADRNSLRPTSGRMFLSKSVIREATEEIHRGGLERLMDTIRHEIAHGLFLLGDLVDLYPNSKLHVIKSTRFTVYPEIINESTKEDEHFIGYSFPKALEKARDYFECPDLKYVEMENRGNGDHFETDFLPYEFMRSFGDRDMQFFSAITYGLMEDSGWFKVDYSMAETMPPVNSGKNPCNFAKSCEFGDYSETSDFYTKCHPGRKSHYVDLLDVSPRGRCEIPQIISCGLASQQSSWRCLEHAGPYIFKSYSSKVPTTETLHSPQCYQIKCNLGQVQFVSNDVTYTCEKPGQRIYLYESYGLGNHFYNFYARSSQGALNYRKKYKDYIIERTVICPEFCEVCAEQEPETCVHIPTFNMLLSSSFPLLSSNYFIFVSFFSLNV</sequence>
<dbReference type="GO" id="GO:0006508">
    <property type="term" value="P:proteolysis"/>
    <property type="evidence" value="ECO:0007669"/>
    <property type="project" value="UniProtKB-KW"/>
</dbReference>
<keyword evidence="2 9" id="KW-0645">Protease</keyword>
<dbReference type="GO" id="GO:0004222">
    <property type="term" value="F:metalloendopeptidase activity"/>
    <property type="evidence" value="ECO:0007669"/>
    <property type="project" value="UniProtKB-UniRule"/>
</dbReference>
<feature type="binding site" evidence="8">
    <location>
        <position position="234"/>
    </location>
    <ligand>
        <name>Zn(2+)</name>
        <dbReference type="ChEBI" id="CHEBI:29105"/>
        <note>catalytic</note>
    </ligand>
</feature>
<keyword evidence="4 9" id="KW-0378">Hydrolase</keyword>
<feature type="binding site" evidence="8">
    <location>
        <position position="154"/>
    </location>
    <ligand>
        <name>Zn(2+)</name>
        <dbReference type="ChEBI" id="CHEBI:29105"/>
        <note>catalytic</note>
    </ligand>
</feature>
<protein>
    <recommendedName>
        <fullName evidence="9">Leishmanolysin-like peptidase</fullName>
        <ecNumber evidence="9">3.4.24.-</ecNumber>
    </recommendedName>
</protein>
<dbReference type="EC" id="3.4.24.-" evidence="9"/>
<dbReference type="EMBL" id="CAJGYM010000194">
    <property type="protein sequence ID" value="CAD6199688.1"/>
    <property type="molecule type" value="Genomic_DNA"/>
</dbReference>
<dbReference type="PANTHER" id="PTHR10942:SF44">
    <property type="entry name" value="LEISHMANOLYSIN-LIKE PEPTIDASE"/>
    <property type="match status" value="1"/>
</dbReference>
<comment type="caution">
    <text evidence="10">The sequence shown here is derived from an EMBL/GenBank/DDBJ whole genome shotgun (WGS) entry which is preliminary data.</text>
</comment>
<proteinExistence type="inferred from homology"/>
<dbReference type="GO" id="GO:0046872">
    <property type="term" value="F:metal ion binding"/>
    <property type="evidence" value="ECO:0007669"/>
    <property type="project" value="UniProtKB-KW"/>
</dbReference>
<keyword evidence="11" id="KW-1185">Reference proteome</keyword>
<dbReference type="Proteomes" id="UP000835052">
    <property type="component" value="Unassembled WGS sequence"/>
</dbReference>
<dbReference type="Pfam" id="PF01457">
    <property type="entry name" value="Peptidase_M8"/>
    <property type="match status" value="1"/>
</dbReference>
<dbReference type="PANTHER" id="PTHR10942">
    <property type="entry name" value="LEISHMANOLYSIN-LIKE PEPTIDASE"/>
    <property type="match status" value="1"/>
</dbReference>
<comment type="similarity">
    <text evidence="1 9">Belongs to the peptidase M8 family.</text>
</comment>